<dbReference type="OrthoDB" id="9799835at2"/>
<comment type="function">
    <text evidence="10">DNA-binding protein that plays a critical role in nucleoid compaction, genome replication and DNA replication and transcription. Binds to both ssDNA and dsDNA with a binding site covering about 15 nucleotides. Displays DNA-supercoiling activity only when associated with the viral DNA topoisomerase 2.</text>
</comment>
<dbReference type="Gene3D" id="4.10.520.10">
    <property type="entry name" value="IHF-like DNA-binding proteins"/>
    <property type="match status" value="1"/>
</dbReference>
<dbReference type="InterPro" id="IPR000119">
    <property type="entry name" value="Hist_DNA-bd"/>
</dbReference>
<dbReference type="EMBL" id="CP003360">
    <property type="protein sequence ID" value="AFM23123.1"/>
    <property type="molecule type" value="Genomic_DNA"/>
</dbReference>
<dbReference type="Proteomes" id="UP000006055">
    <property type="component" value="Chromosome"/>
</dbReference>
<dbReference type="GO" id="GO:0003677">
    <property type="term" value="F:DNA binding"/>
    <property type="evidence" value="ECO:0007669"/>
    <property type="project" value="UniProtKB-KW"/>
</dbReference>
<sequence length="94" mass="10357">MTKPEIIALISERAEISKKTAGVVLSTLVNVIHSSLKENGGKIRISSLGTFKVLELNARRGVNPRTGKEMTIPAMRLPRFYPAKALKETLRGKK</sequence>
<organism evidence="12 13">
    <name type="scientific">Desulfomonile tiedjei (strain ATCC 49306 / DSM 6799 / DCB-1)</name>
    <dbReference type="NCBI Taxonomy" id="706587"/>
    <lineage>
        <taxon>Bacteria</taxon>
        <taxon>Pseudomonadati</taxon>
        <taxon>Thermodesulfobacteriota</taxon>
        <taxon>Desulfomonilia</taxon>
        <taxon>Desulfomonilales</taxon>
        <taxon>Desulfomonilaceae</taxon>
        <taxon>Desulfomonile</taxon>
    </lineage>
</organism>
<evidence type="ECO:0000313" key="13">
    <source>
        <dbReference type="Proteomes" id="UP000006055"/>
    </source>
</evidence>
<dbReference type="CDD" id="cd13831">
    <property type="entry name" value="HU"/>
    <property type="match status" value="1"/>
</dbReference>
<dbReference type="SUPFAM" id="SSF47729">
    <property type="entry name" value="IHF-like DNA-binding proteins"/>
    <property type="match status" value="1"/>
</dbReference>
<keyword evidence="6" id="KW-0426">Late protein</keyword>
<dbReference type="AlphaFoldDB" id="I4C0N2"/>
<evidence type="ECO:0000313" key="12">
    <source>
        <dbReference type="EMBL" id="AFM23123.1"/>
    </source>
</evidence>
<accession>I4C0N2</accession>
<comment type="subunit">
    <text evidence="3">Homodimer.</text>
</comment>
<reference evidence="13" key="1">
    <citation type="submission" date="2012-06" db="EMBL/GenBank/DDBJ databases">
        <title>Complete sequence of chromosome of Desulfomonile tiedjei DSM 6799.</title>
        <authorList>
            <person name="Lucas S."/>
            <person name="Copeland A."/>
            <person name="Lapidus A."/>
            <person name="Glavina del Rio T."/>
            <person name="Dalin E."/>
            <person name="Tice H."/>
            <person name="Bruce D."/>
            <person name="Goodwin L."/>
            <person name="Pitluck S."/>
            <person name="Peters L."/>
            <person name="Ovchinnikova G."/>
            <person name="Zeytun A."/>
            <person name="Lu M."/>
            <person name="Kyrpides N."/>
            <person name="Mavromatis K."/>
            <person name="Ivanova N."/>
            <person name="Brettin T."/>
            <person name="Detter J.C."/>
            <person name="Han C."/>
            <person name="Larimer F."/>
            <person name="Land M."/>
            <person name="Hauser L."/>
            <person name="Markowitz V."/>
            <person name="Cheng J.-F."/>
            <person name="Hugenholtz P."/>
            <person name="Woyke T."/>
            <person name="Wu D."/>
            <person name="Spring S."/>
            <person name="Schroeder M."/>
            <person name="Brambilla E."/>
            <person name="Klenk H.-P."/>
            <person name="Eisen J.A."/>
        </authorList>
    </citation>
    <scope>NUCLEOTIDE SEQUENCE [LARGE SCALE GENOMIC DNA]</scope>
    <source>
        <strain evidence="13">ATCC 49306 / DSM 6799 / DCB-1</strain>
    </source>
</reference>
<dbReference type="STRING" id="706587.Desti_0386"/>
<dbReference type="InterPro" id="IPR010992">
    <property type="entry name" value="IHF-like_DNA-bd_dom_sf"/>
</dbReference>
<dbReference type="GO" id="GO:0005829">
    <property type="term" value="C:cytosol"/>
    <property type="evidence" value="ECO:0007669"/>
    <property type="project" value="TreeGrafter"/>
</dbReference>
<evidence type="ECO:0000256" key="8">
    <source>
        <dbReference type="ARBA" id="ARBA00033120"/>
    </source>
</evidence>
<keyword evidence="5" id="KW-0235">DNA replication</keyword>
<comment type="subcellular location">
    <subcellularLocation>
        <location evidence="1">Virion</location>
    </subcellularLocation>
</comment>
<keyword evidence="7 12" id="KW-0238">DNA-binding</keyword>
<evidence type="ECO:0000256" key="9">
    <source>
        <dbReference type="ARBA" id="ARBA00033227"/>
    </source>
</evidence>
<keyword evidence="13" id="KW-1185">Reference proteome</keyword>
<dbReference type="PRINTS" id="PR01727">
    <property type="entry name" value="DNABINDINGHU"/>
</dbReference>
<evidence type="ECO:0000256" key="10">
    <source>
        <dbReference type="ARBA" id="ARBA00046140"/>
    </source>
</evidence>
<evidence type="ECO:0000256" key="11">
    <source>
        <dbReference type="RuleBase" id="RU003939"/>
    </source>
</evidence>
<dbReference type="PANTHER" id="PTHR33175:SF13">
    <property type="entry name" value="HISTONE-LIKE PROTEIN"/>
    <property type="match status" value="1"/>
</dbReference>
<dbReference type="Pfam" id="PF00216">
    <property type="entry name" value="Bac_DNA_binding"/>
    <property type="match status" value="1"/>
</dbReference>
<evidence type="ECO:0000256" key="2">
    <source>
        <dbReference type="ARBA" id="ARBA00010529"/>
    </source>
</evidence>
<dbReference type="KEGG" id="dti:Desti_0386"/>
<comment type="similarity">
    <text evidence="2 11">Belongs to the bacterial histone-like protein family.</text>
</comment>
<evidence type="ECO:0000256" key="3">
    <source>
        <dbReference type="ARBA" id="ARBA00011738"/>
    </source>
</evidence>
<evidence type="ECO:0000256" key="7">
    <source>
        <dbReference type="ARBA" id="ARBA00023125"/>
    </source>
</evidence>
<protein>
    <recommendedName>
        <fullName evidence="4">Viral histone-like protein</fullName>
    </recommendedName>
    <alternativeName>
        <fullName evidence="9">DNA-binding protein pA104R</fullName>
    </alternativeName>
    <alternativeName>
        <fullName evidence="8">pA104R</fullName>
    </alternativeName>
</protein>
<evidence type="ECO:0000256" key="5">
    <source>
        <dbReference type="ARBA" id="ARBA00022705"/>
    </source>
</evidence>
<gene>
    <name evidence="12" type="ordered locus">Desti_0386</name>
</gene>
<evidence type="ECO:0000256" key="4">
    <source>
        <dbReference type="ARBA" id="ARBA00016145"/>
    </source>
</evidence>
<dbReference type="RefSeq" id="WP_014808282.1">
    <property type="nucleotide sequence ID" value="NC_018025.1"/>
</dbReference>
<dbReference type="GO" id="GO:0006260">
    <property type="term" value="P:DNA replication"/>
    <property type="evidence" value="ECO:0007669"/>
    <property type="project" value="UniProtKB-KW"/>
</dbReference>
<dbReference type="HOGENOM" id="CLU_105066_3_1_7"/>
<evidence type="ECO:0000256" key="6">
    <source>
        <dbReference type="ARBA" id="ARBA00022921"/>
    </source>
</evidence>
<name>I4C0N2_DESTA</name>
<dbReference type="SMART" id="SM00411">
    <property type="entry name" value="BHL"/>
    <property type="match status" value="1"/>
</dbReference>
<dbReference type="GO" id="GO:0030527">
    <property type="term" value="F:structural constituent of chromatin"/>
    <property type="evidence" value="ECO:0007669"/>
    <property type="project" value="InterPro"/>
</dbReference>
<dbReference type="PANTHER" id="PTHR33175">
    <property type="entry name" value="DNA-BINDING PROTEIN HU"/>
    <property type="match status" value="1"/>
</dbReference>
<proteinExistence type="inferred from homology"/>
<evidence type="ECO:0000256" key="1">
    <source>
        <dbReference type="ARBA" id="ARBA00004328"/>
    </source>
</evidence>
<dbReference type="eggNOG" id="COG0776">
    <property type="taxonomic scope" value="Bacteria"/>
</dbReference>